<dbReference type="EMBL" id="HBKQ01005630">
    <property type="protein sequence ID" value="CAE2209068.1"/>
    <property type="molecule type" value="Transcribed_RNA"/>
</dbReference>
<evidence type="ECO:0000256" key="1">
    <source>
        <dbReference type="SAM" id="MobiDB-lite"/>
    </source>
</evidence>
<sequence>MARSRFDPCGVPALIRYEIFLSEIFSANGRACEVSPEEGCSCGMYNGTTVNDESGSGDDWLGSTAIESLCCTIFTIATDVIALTASDDFLEPTKGEEAGKSSESNRRQAQNIILPTLLRILSHAVRLLGVYLMQSHQKRPSQGYGERLTGVGSLDNACFETLATVTLAAASFTVESKYEKIPEGSASFLNPVCLSPCLDDELSPSHSVASCSYPPVSGSVWDKLLTENSDACLERQNFLQHPAVDFDSAALSSPWLDNDNGVGQRAGMELLNMVFESTRGIVAKVGASKSYVDKQECTLLQKVVSLIGQTAVTKVTRAHFFGRLTRLFRDISASKKDSATGPLVPTNNKPVQNTTTSRPWFSPHISERECVNKVSDVLSHDRIPSRVHSSLRIICSFRFPDVVSSVLDDFLPICHTLIDSHNTTHQALGASALLHVMRECTPTAFAPHRDLSSKVLELGCRICRDATALAVLSRVRAALFESFMSEKGPDTSSALAAPRRKVTSDLLALVRMQRGDNKALIAGVLIGGINMLLNQHASMPNADAMEMLRPGLMTILPLIRWDGTGTASRTVQLAALAGLTSLLMGAHPLAPRHGGKIMAEVLSCLGRAERDIAIGGKVRGGSNLRSDSAFREHMATKAVSAFAVHVASVVLVLCRDRAEDVLLSVERGGYEANLAHWCSKVREGAKRLIKEENANNLALGQTT</sequence>
<feature type="region of interest" description="Disordered" evidence="1">
    <location>
        <begin position="336"/>
        <end position="358"/>
    </location>
</feature>
<feature type="compositionally biased region" description="Polar residues" evidence="1">
    <location>
        <begin position="345"/>
        <end position="358"/>
    </location>
</feature>
<proteinExistence type="predicted"/>
<reference evidence="2" key="1">
    <citation type="submission" date="2021-01" db="EMBL/GenBank/DDBJ databases">
        <authorList>
            <person name="Corre E."/>
            <person name="Pelletier E."/>
            <person name="Niang G."/>
            <person name="Scheremetjew M."/>
            <person name="Finn R."/>
            <person name="Kale V."/>
            <person name="Holt S."/>
            <person name="Cochrane G."/>
            <person name="Meng A."/>
            <person name="Brown T."/>
            <person name="Cohen L."/>
        </authorList>
    </citation>
    <scope>NUCLEOTIDE SEQUENCE</scope>
    <source>
        <strain evidence="2">Isolate 1302-5</strain>
    </source>
</reference>
<accession>A0A7S4HTL0</accession>
<evidence type="ECO:0000313" key="2">
    <source>
        <dbReference type="EMBL" id="CAE2209068.1"/>
    </source>
</evidence>
<name>A0A7S4HTL0_9STRA</name>
<gene>
    <name evidence="2" type="ORF">OAUR00152_LOCUS3830</name>
</gene>
<protein>
    <submittedName>
        <fullName evidence="2">Uncharacterized protein</fullName>
    </submittedName>
</protein>
<organism evidence="2">
    <name type="scientific">Odontella aurita</name>
    <dbReference type="NCBI Taxonomy" id="265563"/>
    <lineage>
        <taxon>Eukaryota</taxon>
        <taxon>Sar</taxon>
        <taxon>Stramenopiles</taxon>
        <taxon>Ochrophyta</taxon>
        <taxon>Bacillariophyta</taxon>
        <taxon>Mediophyceae</taxon>
        <taxon>Biddulphiophycidae</taxon>
        <taxon>Eupodiscales</taxon>
        <taxon>Odontellaceae</taxon>
        <taxon>Odontella</taxon>
    </lineage>
</organism>
<dbReference type="AlphaFoldDB" id="A0A7S4HTL0"/>